<organism evidence="1 2">
    <name type="scientific">Alicyclobacillus fastidiosus</name>
    <dbReference type="NCBI Taxonomy" id="392011"/>
    <lineage>
        <taxon>Bacteria</taxon>
        <taxon>Bacillati</taxon>
        <taxon>Bacillota</taxon>
        <taxon>Bacilli</taxon>
        <taxon>Bacillales</taxon>
        <taxon>Alicyclobacillaceae</taxon>
        <taxon>Alicyclobacillus</taxon>
    </lineage>
</organism>
<proteinExistence type="predicted"/>
<keyword evidence="2" id="KW-1185">Reference proteome</keyword>
<geneLocation type="plasmid" evidence="1 2">
    <name>unnamed2</name>
</geneLocation>
<reference evidence="1" key="1">
    <citation type="submission" date="2022-08" db="EMBL/GenBank/DDBJ databases">
        <title>Alicyclobacillus fastidiosus DSM 17978, complete genome.</title>
        <authorList>
            <person name="Wang Q."/>
            <person name="Cai R."/>
            <person name="Wang Z."/>
        </authorList>
    </citation>
    <scope>NUCLEOTIDE SEQUENCE</scope>
    <source>
        <strain evidence="1">DSM 17978</strain>
        <plasmid evidence="1">unnamed2</plasmid>
    </source>
</reference>
<dbReference type="EMBL" id="CP104069">
    <property type="protein sequence ID" value="WAH44967.1"/>
    <property type="molecule type" value="Genomic_DNA"/>
</dbReference>
<dbReference type="Proteomes" id="UP001164761">
    <property type="component" value="Plasmid unnamed2"/>
</dbReference>
<gene>
    <name evidence="1" type="ORF">NZD89_29070</name>
</gene>
<accession>A0ABY6ZQ48</accession>
<name>A0ABY6ZQ48_9BACL</name>
<evidence type="ECO:0000313" key="2">
    <source>
        <dbReference type="Proteomes" id="UP001164761"/>
    </source>
</evidence>
<evidence type="ECO:0000313" key="1">
    <source>
        <dbReference type="EMBL" id="WAH44967.1"/>
    </source>
</evidence>
<protein>
    <submittedName>
        <fullName evidence="1">Uncharacterized protein</fullName>
    </submittedName>
</protein>
<sequence length="101" mass="11587">MVLYLHFDVVAVFEIRLHVVQGLGVLFRIVNRCAQLVFPKPFSTLYELVLSLGKSFLGIRLPNDIKALLAAQLVRFFSYVIELFLVRMVLVTILKGHRIDD</sequence>
<keyword evidence="1" id="KW-0614">Plasmid</keyword>